<proteinExistence type="predicted"/>
<dbReference type="Proteomes" id="UP000887013">
    <property type="component" value="Unassembled WGS sequence"/>
</dbReference>
<comment type="caution">
    <text evidence="1">The sequence shown here is derived from an EMBL/GenBank/DDBJ whole genome shotgun (WGS) entry which is preliminary data.</text>
</comment>
<accession>A0A8X6NKD5</accession>
<evidence type="ECO:0000313" key="2">
    <source>
        <dbReference type="Proteomes" id="UP000887013"/>
    </source>
</evidence>
<dbReference type="AlphaFoldDB" id="A0A8X6NKD5"/>
<evidence type="ECO:0000313" key="1">
    <source>
        <dbReference type="EMBL" id="GFT17992.1"/>
    </source>
</evidence>
<protein>
    <submittedName>
        <fullName evidence="1">Integrase catalytic domain-containing protein</fullName>
    </submittedName>
</protein>
<name>A0A8X6NKD5_NEPPI</name>
<organism evidence="1 2">
    <name type="scientific">Nephila pilipes</name>
    <name type="common">Giant wood spider</name>
    <name type="synonym">Nephila maculata</name>
    <dbReference type="NCBI Taxonomy" id="299642"/>
    <lineage>
        <taxon>Eukaryota</taxon>
        <taxon>Metazoa</taxon>
        <taxon>Ecdysozoa</taxon>
        <taxon>Arthropoda</taxon>
        <taxon>Chelicerata</taxon>
        <taxon>Arachnida</taxon>
        <taxon>Araneae</taxon>
        <taxon>Araneomorphae</taxon>
        <taxon>Entelegynae</taxon>
        <taxon>Araneoidea</taxon>
        <taxon>Nephilidae</taxon>
        <taxon>Nephila</taxon>
    </lineage>
</organism>
<dbReference type="EMBL" id="BMAW01058777">
    <property type="protein sequence ID" value="GFT17992.1"/>
    <property type="molecule type" value="Genomic_DNA"/>
</dbReference>
<reference evidence="1" key="1">
    <citation type="submission" date="2020-08" db="EMBL/GenBank/DDBJ databases">
        <title>Multicomponent nature underlies the extraordinary mechanical properties of spider dragline silk.</title>
        <authorList>
            <person name="Kono N."/>
            <person name="Nakamura H."/>
            <person name="Mori M."/>
            <person name="Yoshida Y."/>
            <person name="Ohtoshi R."/>
            <person name="Malay A.D."/>
            <person name="Moran D.A.P."/>
            <person name="Tomita M."/>
            <person name="Numata K."/>
            <person name="Arakawa K."/>
        </authorList>
    </citation>
    <scope>NUCLEOTIDE SEQUENCE</scope>
</reference>
<dbReference type="OrthoDB" id="6426306at2759"/>
<gene>
    <name evidence="1" type="primary">AVEN_109256_1</name>
    <name evidence="1" type="ORF">NPIL_391281</name>
</gene>
<sequence>MNYPPLRCENVVHSYFGREFTNEFKHKCYKVKLRSLYGNCSCSFEVLDQSTICENIRSVFKHPSIKEVEENKITEEDVRINDIRNSCEVIDILIGADVMGKMLTCESIVSSPGLVAVEIYL</sequence>
<keyword evidence="2" id="KW-1185">Reference proteome</keyword>